<gene>
    <name evidence="1" type="ORF">CBM2636_MP21306</name>
</gene>
<geneLocation type="plasmid" evidence="2">
    <name>cbm2636_mp</name>
</geneLocation>
<accession>A0A9Q7V156</accession>
<reference evidence="1 2" key="1">
    <citation type="submission" date="2018-01" db="EMBL/GenBank/DDBJ databases">
        <authorList>
            <person name="Clerissi C."/>
        </authorList>
    </citation>
    <scope>NUCLEOTIDE SEQUENCE [LARGE SCALE GENOMIC DNA]</scope>
    <source>
        <strain evidence="1">Cupriavidus taiwanensis SWF 66322</strain>
        <plasmid evidence="2">cbm2636_mp</plasmid>
    </source>
</reference>
<dbReference type="EMBL" id="LT984814">
    <property type="protein sequence ID" value="SPD68456.1"/>
    <property type="molecule type" value="Genomic_DNA"/>
</dbReference>
<proteinExistence type="predicted"/>
<evidence type="ECO:0000313" key="2">
    <source>
        <dbReference type="Proteomes" id="UP000254259"/>
    </source>
</evidence>
<protein>
    <submittedName>
        <fullName evidence="1">Uncharacterized protein</fullName>
    </submittedName>
</protein>
<dbReference type="Proteomes" id="UP000254259">
    <property type="component" value="Plasmid CBM2636_mp"/>
</dbReference>
<name>A0A9Q7V156_9BURK</name>
<evidence type="ECO:0000313" key="1">
    <source>
        <dbReference type="EMBL" id="SPD68456.1"/>
    </source>
</evidence>
<keyword evidence="1" id="KW-0614">Plasmid</keyword>
<organism evidence="1 2">
    <name type="scientific">Cupriavidus taiwanensis</name>
    <dbReference type="NCBI Taxonomy" id="164546"/>
    <lineage>
        <taxon>Bacteria</taxon>
        <taxon>Pseudomonadati</taxon>
        <taxon>Pseudomonadota</taxon>
        <taxon>Betaproteobacteria</taxon>
        <taxon>Burkholderiales</taxon>
        <taxon>Burkholderiaceae</taxon>
        <taxon>Cupriavidus</taxon>
    </lineage>
</organism>
<sequence>MHYRMAGAVALQSSVPDAVSAVRAAAAARGAVPARAAQARLKVTYRLNHLVDITAPYLAQLVAQFIKLRHNRATAQANCATPQCRPPIPSLKASGTPLAG</sequence>
<dbReference type="AlphaFoldDB" id="A0A9Q7V156"/>